<dbReference type="STRING" id="574087.Acear_1169"/>
<feature type="transmembrane region" description="Helical" evidence="6">
    <location>
        <begin position="325"/>
        <end position="344"/>
    </location>
</feature>
<evidence type="ECO:0000256" key="2">
    <source>
        <dbReference type="ARBA" id="ARBA00022475"/>
    </source>
</evidence>
<dbReference type="PIRSF" id="PIRSF038958">
    <property type="entry name" value="PG_synth_SpoVB"/>
    <property type="match status" value="1"/>
</dbReference>
<dbReference type="InterPro" id="IPR014249">
    <property type="entry name" value="Spore_V_B"/>
</dbReference>
<dbReference type="PANTHER" id="PTHR30250:SF21">
    <property type="entry name" value="LIPID II FLIPPASE MURJ"/>
    <property type="match status" value="1"/>
</dbReference>
<dbReference type="eggNOG" id="COG2244">
    <property type="taxonomic scope" value="Bacteria"/>
</dbReference>
<dbReference type="EMBL" id="CP002105">
    <property type="protein sequence ID" value="ADL12691.1"/>
    <property type="molecule type" value="Genomic_DNA"/>
</dbReference>
<keyword evidence="8" id="KW-1185">Reference proteome</keyword>
<organism evidence="7 8">
    <name type="scientific">Acetohalobium arabaticum (strain ATCC 49924 / DSM 5501 / Z-7288)</name>
    <dbReference type="NCBI Taxonomy" id="574087"/>
    <lineage>
        <taxon>Bacteria</taxon>
        <taxon>Bacillati</taxon>
        <taxon>Bacillota</taxon>
        <taxon>Clostridia</taxon>
        <taxon>Halanaerobiales</taxon>
        <taxon>Halobacteroidaceae</taxon>
        <taxon>Acetohalobium</taxon>
    </lineage>
</organism>
<evidence type="ECO:0000256" key="6">
    <source>
        <dbReference type="SAM" id="Phobius"/>
    </source>
</evidence>
<dbReference type="InterPro" id="IPR050833">
    <property type="entry name" value="Poly_Biosynth_Transport"/>
</dbReference>
<evidence type="ECO:0000313" key="8">
    <source>
        <dbReference type="Proteomes" id="UP000001661"/>
    </source>
</evidence>
<evidence type="ECO:0000256" key="4">
    <source>
        <dbReference type="ARBA" id="ARBA00022989"/>
    </source>
</evidence>
<feature type="transmembrane region" description="Helical" evidence="6">
    <location>
        <begin position="415"/>
        <end position="439"/>
    </location>
</feature>
<dbReference type="Pfam" id="PF01943">
    <property type="entry name" value="Polysacc_synt"/>
    <property type="match status" value="1"/>
</dbReference>
<evidence type="ECO:0000256" key="3">
    <source>
        <dbReference type="ARBA" id="ARBA00022692"/>
    </source>
</evidence>
<feature type="transmembrane region" description="Helical" evidence="6">
    <location>
        <begin position="356"/>
        <end position="377"/>
    </location>
</feature>
<reference evidence="7 8" key="1">
    <citation type="journal article" date="2010" name="Stand. Genomic Sci.">
        <title>Complete genome sequence of Acetohalobium arabaticum type strain (Z-7288).</title>
        <authorList>
            <person name="Sikorski J."/>
            <person name="Lapidus A."/>
            <person name="Chertkov O."/>
            <person name="Lucas S."/>
            <person name="Copeland A."/>
            <person name="Glavina Del Rio T."/>
            <person name="Nolan M."/>
            <person name="Tice H."/>
            <person name="Cheng J.F."/>
            <person name="Han C."/>
            <person name="Brambilla E."/>
            <person name="Pitluck S."/>
            <person name="Liolios K."/>
            <person name="Ivanova N."/>
            <person name="Mavromatis K."/>
            <person name="Mikhailova N."/>
            <person name="Pati A."/>
            <person name="Bruce D."/>
            <person name="Detter C."/>
            <person name="Tapia R."/>
            <person name="Goodwin L."/>
            <person name="Chen A."/>
            <person name="Palaniappan K."/>
            <person name="Land M."/>
            <person name="Hauser L."/>
            <person name="Chang Y.J."/>
            <person name="Jeffries C.D."/>
            <person name="Rohde M."/>
            <person name="Goker M."/>
            <person name="Spring S."/>
            <person name="Woyke T."/>
            <person name="Bristow J."/>
            <person name="Eisen J.A."/>
            <person name="Markowitz V."/>
            <person name="Hugenholtz P."/>
            <person name="Kyrpides N.C."/>
            <person name="Klenk H.P."/>
        </authorList>
    </citation>
    <scope>NUCLEOTIDE SEQUENCE [LARGE SCALE GENOMIC DNA]</scope>
    <source>
        <strain evidence="8">ATCC 49924 / DSM 5501 / Z-7288</strain>
    </source>
</reference>
<keyword evidence="4 6" id="KW-1133">Transmembrane helix</keyword>
<keyword evidence="3 6" id="KW-0812">Transmembrane</keyword>
<dbReference type="InterPro" id="IPR024923">
    <property type="entry name" value="PG_synth_SpoVB"/>
</dbReference>
<keyword evidence="2" id="KW-1003">Cell membrane</keyword>
<name>D9QQA0_ACEAZ</name>
<evidence type="ECO:0000256" key="5">
    <source>
        <dbReference type="ARBA" id="ARBA00023136"/>
    </source>
</evidence>
<dbReference type="AlphaFoldDB" id="D9QQA0"/>
<feature type="transmembrane region" description="Helical" evidence="6">
    <location>
        <begin position="183"/>
        <end position="208"/>
    </location>
</feature>
<gene>
    <name evidence="7" type="ordered locus">Acear_1169</name>
</gene>
<sequence length="515" mass="56509">MFKKQTLLQGAFVLMIAGLINRTLGFGLRLVLVRIIGDQGIGLFQMVFPVFITFSILATFGFSVAISKFVSERISQNNYHEILKILKIAVIFAVITGSFFAIILYFNAPFVANKVLNNAKTELLLKAIAPALFFVAIASMFRGFFQGLRMMIPTATSQIVEQITRIIVTLVVIKALLDYQLKYQVTGAALGISAGEGLGLLTLLLIFFKVKTDIIKQIQPTIDIKTNWNLFKELIKFGFPITIGKVVASLIYSLEAILIPAQLQAAGYSVTEATSLYGQLSGMVLQIVHLPTVITVAVTSSLIPAVSEAISANNHKRFQDHYQQALRLTIYTGLPAAVIFFLLPEKICSLLFGYPQAGSILQLFALGAIFLYLLQILKGILQGLGDPNIVVINSIVGLIFEVVLIYFLVSQPDIGLKGAILAITVRFIVIAMLHFVAIYRKVDLTLNLKQLIIKPFLAAGLLAASLTSIYQYFWQLSQNNLLSTFLAVSIGMTGYLAILITTGGITSRDIDRILN</sequence>
<feature type="transmembrane region" description="Helical" evidence="6">
    <location>
        <begin position="485"/>
        <end position="505"/>
    </location>
</feature>
<dbReference type="InterPro" id="IPR002797">
    <property type="entry name" value="Polysacc_synth"/>
</dbReference>
<feature type="transmembrane region" description="Helical" evidence="6">
    <location>
        <begin position="389"/>
        <end position="409"/>
    </location>
</feature>
<feature type="transmembrane region" description="Helical" evidence="6">
    <location>
        <begin position="85"/>
        <end position="107"/>
    </location>
</feature>
<dbReference type="Proteomes" id="UP000001661">
    <property type="component" value="Chromosome"/>
</dbReference>
<feature type="transmembrane region" description="Helical" evidence="6">
    <location>
        <begin position="127"/>
        <end position="145"/>
    </location>
</feature>
<keyword evidence="5 6" id="KW-0472">Membrane</keyword>
<evidence type="ECO:0000313" key="7">
    <source>
        <dbReference type="EMBL" id="ADL12691.1"/>
    </source>
</evidence>
<dbReference type="HOGENOM" id="CLU_022017_2_2_9"/>
<dbReference type="GO" id="GO:0005886">
    <property type="term" value="C:plasma membrane"/>
    <property type="evidence" value="ECO:0007669"/>
    <property type="project" value="UniProtKB-SubCell"/>
</dbReference>
<feature type="transmembrane region" description="Helical" evidence="6">
    <location>
        <begin position="451"/>
        <end position="473"/>
    </location>
</feature>
<proteinExistence type="predicted"/>
<evidence type="ECO:0000256" key="1">
    <source>
        <dbReference type="ARBA" id="ARBA00004651"/>
    </source>
</evidence>
<dbReference type="NCBIfam" id="TIGR02900">
    <property type="entry name" value="spore_V_B"/>
    <property type="match status" value="1"/>
</dbReference>
<feature type="transmembrane region" description="Helical" evidence="6">
    <location>
        <begin position="41"/>
        <end position="64"/>
    </location>
</feature>
<comment type="subcellular location">
    <subcellularLocation>
        <location evidence="1">Cell membrane</location>
        <topology evidence="1">Multi-pass membrane protein</topology>
    </subcellularLocation>
</comment>
<dbReference type="PANTHER" id="PTHR30250">
    <property type="entry name" value="PST FAMILY PREDICTED COLANIC ACID TRANSPORTER"/>
    <property type="match status" value="1"/>
</dbReference>
<dbReference type="CDD" id="cd13124">
    <property type="entry name" value="MATE_SpoVB_like"/>
    <property type="match status" value="1"/>
</dbReference>
<accession>D9QQA0</accession>
<dbReference type="KEGG" id="aar:Acear_1169"/>
<protein>
    <submittedName>
        <fullName evidence="7">Stage V sporulation protein B</fullName>
    </submittedName>
</protein>